<dbReference type="Gene3D" id="1.10.8.1060">
    <property type="entry name" value="Corynebacterium glutamicum thioredoxin-dependent arsenate reductase, N-terminal domain"/>
    <property type="match status" value="1"/>
</dbReference>
<dbReference type="PANTHER" id="PTHR43428">
    <property type="entry name" value="ARSENATE REDUCTASE"/>
    <property type="match status" value="1"/>
</dbReference>
<evidence type="ECO:0000313" key="4">
    <source>
        <dbReference type="Proteomes" id="UP001611494"/>
    </source>
</evidence>
<dbReference type="NCBIfam" id="NF046112">
    <property type="entry name" value="MSMEG_6209_Nter"/>
    <property type="match status" value="1"/>
</dbReference>
<dbReference type="Pfam" id="PF21234">
    <property type="entry name" value="Phosphatase-like_N"/>
    <property type="match status" value="1"/>
</dbReference>
<dbReference type="SMART" id="SM00226">
    <property type="entry name" value="LMWPc"/>
    <property type="match status" value="2"/>
</dbReference>
<dbReference type="SUPFAM" id="SSF52788">
    <property type="entry name" value="Phosphotyrosine protein phosphatases I"/>
    <property type="match status" value="2"/>
</dbReference>
<organism evidence="3 4">
    <name type="scientific">Nocardia testacea</name>
    <dbReference type="NCBI Taxonomy" id="248551"/>
    <lineage>
        <taxon>Bacteria</taxon>
        <taxon>Bacillati</taxon>
        <taxon>Actinomycetota</taxon>
        <taxon>Actinomycetes</taxon>
        <taxon>Mycobacteriales</taxon>
        <taxon>Nocardiaceae</taxon>
        <taxon>Nocardia</taxon>
    </lineage>
</organism>
<sequence>MSTPSVLFVCVRNSGKSQMAAGLMRQAAGGKVVALSAGTDPGTNLNALSVAALADVAVDISGEVPKPVDAGLLARADLVVILGRADLSIDQHVTLKTAATRLQREFDGTFGVETIERFLPSSYEQFAGRATIVDFLPLLAERFARQRLHALAEVEGLTHTGTPTVLFLCTHNAGRSQMALGLFAHLAGEHATAWSGGSEPGDEINPAAVEAMAEIGIDITGEYPKPWTEEILKAADVIITMGCGDACPVYPGRRYEDWDLPDPAGLDVAAIRPIRAEIETRVRALLAELDVPTV</sequence>
<evidence type="ECO:0000313" key="3">
    <source>
        <dbReference type="EMBL" id="MFI2231719.1"/>
    </source>
</evidence>
<protein>
    <submittedName>
        <fullName evidence="3">Three-helix bundle dimerization domain-containing protein</fullName>
    </submittedName>
</protein>
<reference evidence="3 4" key="1">
    <citation type="submission" date="2024-10" db="EMBL/GenBank/DDBJ databases">
        <title>The Natural Products Discovery Center: Release of the First 8490 Sequenced Strains for Exploring Actinobacteria Biosynthetic Diversity.</title>
        <authorList>
            <person name="Kalkreuter E."/>
            <person name="Kautsar S.A."/>
            <person name="Yang D."/>
            <person name="Bader C.D."/>
            <person name="Teijaro C.N."/>
            <person name="Fluegel L."/>
            <person name="Davis C.M."/>
            <person name="Simpson J.R."/>
            <person name="Lauterbach L."/>
            <person name="Steele A.D."/>
            <person name="Gui C."/>
            <person name="Meng S."/>
            <person name="Li G."/>
            <person name="Viehrig K."/>
            <person name="Ye F."/>
            <person name="Su P."/>
            <person name="Kiefer A.F."/>
            <person name="Nichols A."/>
            <person name="Cepeda A.J."/>
            <person name="Yan W."/>
            <person name="Fan B."/>
            <person name="Jiang Y."/>
            <person name="Adhikari A."/>
            <person name="Zheng C.-J."/>
            <person name="Schuster L."/>
            <person name="Cowan T.M."/>
            <person name="Smanski M.J."/>
            <person name="Chevrette M.G."/>
            <person name="De Carvalho L.P.S."/>
            <person name="Shen B."/>
        </authorList>
    </citation>
    <scope>NUCLEOTIDE SEQUENCE [LARGE SCALE GENOMIC DNA]</scope>
    <source>
        <strain evidence="3 4">NPDC019377</strain>
    </source>
</reference>
<gene>
    <name evidence="3" type="ORF">ACH49Z_17900</name>
</gene>
<dbReference type="CDD" id="cd16345">
    <property type="entry name" value="LMWP_ArsC"/>
    <property type="match status" value="1"/>
</dbReference>
<dbReference type="EMBL" id="JBIRYL010000004">
    <property type="protein sequence ID" value="MFI2231719.1"/>
    <property type="molecule type" value="Genomic_DNA"/>
</dbReference>
<dbReference type="InterPro" id="IPR023485">
    <property type="entry name" value="Ptyr_pPase"/>
</dbReference>
<feature type="domain" description="Phosphotyrosine protein phosphatase I" evidence="2">
    <location>
        <begin position="4"/>
        <end position="142"/>
    </location>
</feature>
<keyword evidence="1" id="KW-0059">Arsenical resistance</keyword>
<evidence type="ECO:0000259" key="2">
    <source>
        <dbReference type="SMART" id="SM00226"/>
    </source>
</evidence>
<feature type="domain" description="Phosphotyrosine protein phosphatase I" evidence="2">
    <location>
        <begin position="163"/>
        <end position="288"/>
    </location>
</feature>
<dbReference type="Gene3D" id="3.40.50.2300">
    <property type="match status" value="1"/>
</dbReference>
<dbReference type="InterPro" id="IPR048716">
    <property type="entry name" value="Phosphatase-like_N"/>
</dbReference>
<dbReference type="Pfam" id="PF01451">
    <property type="entry name" value="LMWPc"/>
    <property type="match status" value="1"/>
</dbReference>
<accession>A0ABW7VYU6</accession>
<dbReference type="RefSeq" id="WP_397063035.1">
    <property type="nucleotide sequence ID" value="NZ_JBIRYL010000004.1"/>
</dbReference>
<proteinExistence type="predicted"/>
<dbReference type="Proteomes" id="UP001611494">
    <property type="component" value="Unassembled WGS sequence"/>
</dbReference>
<keyword evidence="4" id="KW-1185">Reference proteome</keyword>
<comment type="caution">
    <text evidence="3">The sequence shown here is derived from an EMBL/GenBank/DDBJ whole genome shotgun (WGS) entry which is preliminary data.</text>
</comment>
<name>A0ABW7VYU6_9NOCA</name>
<dbReference type="PANTHER" id="PTHR43428:SF1">
    <property type="entry name" value="ARSENATE REDUCTASE"/>
    <property type="match status" value="1"/>
</dbReference>
<evidence type="ECO:0000256" key="1">
    <source>
        <dbReference type="ARBA" id="ARBA00022849"/>
    </source>
</evidence>
<dbReference type="InterPro" id="IPR036196">
    <property type="entry name" value="Ptyr_pPase_sf"/>
</dbReference>